<evidence type="ECO:0000313" key="2">
    <source>
        <dbReference type="Proteomes" id="UP000053958"/>
    </source>
</evidence>
<evidence type="ECO:0000313" key="1">
    <source>
        <dbReference type="EMBL" id="KKA20440.1"/>
    </source>
</evidence>
<dbReference type="OrthoDB" id="4406347at2759"/>
<accession>A0A0F4YQR3</accession>
<dbReference type="RefSeq" id="XP_013327052.1">
    <property type="nucleotide sequence ID" value="XM_013471598.1"/>
</dbReference>
<gene>
    <name evidence="1" type="ORF">T310_5530</name>
</gene>
<protein>
    <submittedName>
        <fullName evidence="1">Uncharacterized protein</fullName>
    </submittedName>
</protein>
<comment type="caution">
    <text evidence="1">The sequence shown here is derived from an EMBL/GenBank/DDBJ whole genome shotgun (WGS) entry which is preliminary data.</text>
</comment>
<sequence length="142" mass="16175">AKSPREFKTKTMSTWLVTRPVRVHHVVCLVDLPCTDCQADVRLLHSPSPGKKVPDVLLKKRQTRYPVIAVEIGSDQIRPRHKLVSIPSICCVHTAFTRGLPFGSFSFTLLEEQVLSHRLRDYHYSTIQVDMDPEELTTIQPS</sequence>
<proteinExistence type="predicted"/>
<feature type="non-terminal residue" evidence="1">
    <location>
        <position position="1"/>
    </location>
</feature>
<dbReference type="EMBL" id="LASV01000258">
    <property type="protein sequence ID" value="KKA20440.1"/>
    <property type="molecule type" value="Genomic_DNA"/>
</dbReference>
<dbReference type="GeneID" id="25317874"/>
<reference evidence="1 2" key="1">
    <citation type="submission" date="2015-04" db="EMBL/GenBank/DDBJ databases">
        <authorList>
            <person name="Heijne W.H."/>
            <person name="Fedorova N.D."/>
            <person name="Nierman W.C."/>
            <person name="Vollebregt A.W."/>
            <person name="Zhao Z."/>
            <person name="Wu L."/>
            <person name="Kumar M."/>
            <person name="Stam H."/>
            <person name="van den Berg M.A."/>
            <person name="Pel H.J."/>
        </authorList>
    </citation>
    <scope>NUCLEOTIDE SEQUENCE [LARGE SCALE GENOMIC DNA]</scope>
    <source>
        <strain evidence="1 2">CBS 393.64</strain>
    </source>
</reference>
<dbReference type="AlphaFoldDB" id="A0A0F4YQR3"/>
<name>A0A0F4YQR3_RASE3</name>
<keyword evidence="2" id="KW-1185">Reference proteome</keyword>
<organism evidence="1 2">
    <name type="scientific">Rasamsonia emersonii (strain ATCC 16479 / CBS 393.64 / IMI 116815)</name>
    <dbReference type="NCBI Taxonomy" id="1408163"/>
    <lineage>
        <taxon>Eukaryota</taxon>
        <taxon>Fungi</taxon>
        <taxon>Dikarya</taxon>
        <taxon>Ascomycota</taxon>
        <taxon>Pezizomycotina</taxon>
        <taxon>Eurotiomycetes</taxon>
        <taxon>Eurotiomycetidae</taxon>
        <taxon>Eurotiales</taxon>
        <taxon>Trichocomaceae</taxon>
        <taxon>Rasamsonia</taxon>
    </lineage>
</organism>
<dbReference type="Proteomes" id="UP000053958">
    <property type="component" value="Unassembled WGS sequence"/>
</dbReference>